<evidence type="ECO:0000256" key="13">
    <source>
        <dbReference type="SAM" id="Phobius"/>
    </source>
</evidence>
<comment type="subcellular location">
    <subcellularLocation>
        <location evidence="1">Membrane</location>
        <topology evidence="1">Multi-pass membrane protein</topology>
    </subcellularLocation>
</comment>
<organism evidence="14 15">
    <name type="scientific">Papilio xuthus</name>
    <name type="common">Asian swallowtail butterfly</name>
    <dbReference type="NCBI Taxonomy" id="66420"/>
    <lineage>
        <taxon>Eukaryota</taxon>
        <taxon>Metazoa</taxon>
        <taxon>Ecdysozoa</taxon>
        <taxon>Arthropoda</taxon>
        <taxon>Hexapoda</taxon>
        <taxon>Insecta</taxon>
        <taxon>Pterygota</taxon>
        <taxon>Neoptera</taxon>
        <taxon>Endopterygota</taxon>
        <taxon>Lepidoptera</taxon>
        <taxon>Glossata</taxon>
        <taxon>Ditrysia</taxon>
        <taxon>Papilionoidea</taxon>
        <taxon>Papilionidae</taxon>
        <taxon>Papilioninae</taxon>
        <taxon>Papilio</taxon>
    </lineage>
</organism>
<keyword evidence="6 13" id="KW-1133">Transmembrane helix</keyword>
<dbReference type="Pfam" id="PF00858">
    <property type="entry name" value="ASC"/>
    <property type="match status" value="1"/>
</dbReference>
<proteinExistence type="inferred from homology"/>
<dbReference type="PANTHER" id="PTHR11690">
    <property type="entry name" value="AMILORIDE-SENSITIVE SODIUM CHANNEL-RELATED"/>
    <property type="match status" value="1"/>
</dbReference>
<evidence type="ECO:0000256" key="10">
    <source>
        <dbReference type="ARBA" id="ARBA00023201"/>
    </source>
</evidence>
<dbReference type="EMBL" id="KQ459606">
    <property type="protein sequence ID" value="KPI91046.1"/>
    <property type="molecule type" value="Genomic_DNA"/>
</dbReference>
<feature type="transmembrane region" description="Helical" evidence="13">
    <location>
        <begin position="338"/>
        <end position="365"/>
    </location>
</feature>
<name>A0A194PCM7_PAPXU</name>
<keyword evidence="4 12" id="KW-0894">Sodium channel</keyword>
<evidence type="ECO:0000256" key="12">
    <source>
        <dbReference type="RuleBase" id="RU000679"/>
    </source>
</evidence>
<evidence type="ECO:0000256" key="4">
    <source>
        <dbReference type="ARBA" id="ARBA00022461"/>
    </source>
</evidence>
<evidence type="ECO:0000256" key="1">
    <source>
        <dbReference type="ARBA" id="ARBA00004141"/>
    </source>
</evidence>
<protein>
    <recommendedName>
        <fullName evidence="16">Sodium channel protein Nach</fullName>
    </recommendedName>
</protein>
<evidence type="ECO:0000256" key="8">
    <source>
        <dbReference type="ARBA" id="ARBA00023065"/>
    </source>
</evidence>
<keyword evidence="7" id="KW-0915">Sodium</keyword>
<evidence type="ECO:0000256" key="3">
    <source>
        <dbReference type="ARBA" id="ARBA00022448"/>
    </source>
</evidence>
<reference evidence="14 15" key="1">
    <citation type="journal article" date="2015" name="Nat. Commun.">
        <title>Outbred genome sequencing and CRISPR/Cas9 gene editing in butterflies.</title>
        <authorList>
            <person name="Li X."/>
            <person name="Fan D."/>
            <person name="Zhang W."/>
            <person name="Liu G."/>
            <person name="Zhang L."/>
            <person name="Zhao L."/>
            <person name="Fang X."/>
            <person name="Chen L."/>
            <person name="Dong Y."/>
            <person name="Chen Y."/>
            <person name="Ding Y."/>
            <person name="Zhao R."/>
            <person name="Feng M."/>
            <person name="Zhu Y."/>
            <person name="Feng Y."/>
            <person name="Jiang X."/>
            <person name="Zhu D."/>
            <person name="Xiang H."/>
            <person name="Feng X."/>
            <person name="Li S."/>
            <person name="Wang J."/>
            <person name="Zhang G."/>
            <person name="Kronforst M.R."/>
            <person name="Wang W."/>
        </authorList>
    </citation>
    <scope>NUCLEOTIDE SEQUENCE [LARGE SCALE GENOMIC DNA]</scope>
    <source>
        <strain evidence="14">Ya'a_city_454_Px</strain>
        <tissue evidence="14">Whole body</tissue>
    </source>
</reference>
<evidence type="ECO:0000256" key="2">
    <source>
        <dbReference type="ARBA" id="ARBA00007193"/>
    </source>
</evidence>
<evidence type="ECO:0008006" key="16">
    <source>
        <dbReference type="Google" id="ProtNLM"/>
    </source>
</evidence>
<keyword evidence="3 12" id="KW-0813">Transport</keyword>
<evidence type="ECO:0000256" key="6">
    <source>
        <dbReference type="ARBA" id="ARBA00022989"/>
    </source>
</evidence>
<evidence type="ECO:0000256" key="7">
    <source>
        <dbReference type="ARBA" id="ARBA00023053"/>
    </source>
</evidence>
<dbReference type="InterPro" id="IPR001873">
    <property type="entry name" value="ENaC"/>
</dbReference>
<sequence length="378" mass="42781">MPRVCVHLSSDTFTFYTPLGTAADVPEKLLPNNVSSFAQNALTVSNVYPRNYTEEYLRAHIQQLAAFFSPDVFYRLDDLEIIENVLDYNKVDVETAGLSLTASCEESISRDLTELESVPAPPNYRINKNLDFTGGLMLVVNQSLATPFDVDISYKWLSLHGNQRFINLPGNGTPITPGTELHAGFIPNMLRVDEDAANLDRDQKRCRMSYEALEYFPVYHKQHCLMEIEMRRTIELCGCLKLGHLHVPGVPVCRARSLQCARLASVSFGKFNSNCPVTCDADAMDYFTTSSYDLNGNISPNDDFYADLDFTKVSILRIYVRHRHKVLLRKSYFTNFELFAQLGGLFSVFFGCSVLSIWELVMLLWRAASTKIASINRK</sequence>
<keyword evidence="10 12" id="KW-0739">Sodium transport</keyword>
<dbReference type="Proteomes" id="UP000053268">
    <property type="component" value="Unassembled WGS sequence"/>
</dbReference>
<evidence type="ECO:0000313" key="14">
    <source>
        <dbReference type="EMBL" id="KPI91046.1"/>
    </source>
</evidence>
<accession>A0A194PCM7</accession>
<keyword evidence="11 12" id="KW-0407">Ion channel</keyword>
<evidence type="ECO:0000313" key="15">
    <source>
        <dbReference type="Proteomes" id="UP000053268"/>
    </source>
</evidence>
<keyword evidence="15" id="KW-1185">Reference proteome</keyword>
<keyword evidence="5 12" id="KW-0812">Transmembrane</keyword>
<dbReference type="STRING" id="66420.A0A194PCM7"/>
<dbReference type="Gene3D" id="1.10.287.770">
    <property type="entry name" value="YojJ-like"/>
    <property type="match status" value="1"/>
</dbReference>
<keyword evidence="8 12" id="KW-0406">Ion transport</keyword>
<comment type="similarity">
    <text evidence="2 12">Belongs to the amiloride-sensitive sodium channel (TC 1.A.6) family.</text>
</comment>
<dbReference type="PANTHER" id="PTHR11690:SF300">
    <property type="entry name" value="PICKPOCKET PROTEIN 19"/>
    <property type="match status" value="1"/>
</dbReference>
<dbReference type="GO" id="GO:0005886">
    <property type="term" value="C:plasma membrane"/>
    <property type="evidence" value="ECO:0007669"/>
    <property type="project" value="TreeGrafter"/>
</dbReference>
<evidence type="ECO:0000256" key="9">
    <source>
        <dbReference type="ARBA" id="ARBA00023136"/>
    </source>
</evidence>
<keyword evidence="9 13" id="KW-0472">Membrane</keyword>
<dbReference type="GO" id="GO:0015280">
    <property type="term" value="F:ligand-gated sodium channel activity"/>
    <property type="evidence" value="ECO:0007669"/>
    <property type="project" value="TreeGrafter"/>
</dbReference>
<dbReference type="Gene3D" id="1.10.287.820">
    <property type="entry name" value="Acid-sensing ion channel domain"/>
    <property type="match status" value="1"/>
</dbReference>
<evidence type="ECO:0000256" key="5">
    <source>
        <dbReference type="ARBA" id="ARBA00022692"/>
    </source>
</evidence>
<dbReference type="AlphaFoldDB" id="A0A194PCM7"/>
<evidence type="ECO:0000256" key="11">
    <source>
        <dbReference type="ARBA" id="ARBA00023303"/>
    </source>
</evidence>
<gene>
    <name evidence="14" type="ORF">RR46_14550</name>
</gene>